<accession>A0A840L9F8</accession>
<keyword evidence="5" id="KW-1185">Reference proteome</keyword>
<evidence type="ECO:0000313" key="4">
    <source>
        <dbReference type="EMBL" id="MBB4842007.1"/>
    </source>
</evidence>
<evidence type="ECO:0000259" key="3">
    <source>
        <dbReference type="PROSITE" id="PS51186"/>
    </source>
</evidence>
<keyword evidence="1" id="KW-0808">Transferase</keyword>
<comment type="caution">
    <text evidence="4">The sequence shown here is derived from an EMBL/GenBank/DDBJ whole genome shotgun (WGS) entry which is preliminary data.</text>
</comment>
<keyword evidence="2" id="KW-0012">Acyltransferase</keyword>
<gene>
    <name evidence="4" type="ORF">HNP55_000502</name>
</gene>
<dbReference type="GO" id="GO:0005840">
    <property type="term" value="C:ribosome"/>
    <property type="evidence" value="ECO:0007669"/>
    <property type="project" value="UniProtKB-KW"/>
</dbReference>
<reference evidence="4 5" key="1">
    <citation type="submission" date="2020-08" db="EMBL/GenBank/DDBJ databases">
        <title>Functional genomics of gut bacteria from endangered species of beetles.</title>
        <authorList>
            <person name="Carlos-Shanley C."/>
        </authorList>
    </citation>
    <scope>NUCLEOTIDE SEQUENCE [LARGE SCALE GENOMIC DNA]</scope>
    <source>
        <strain evidence="4 5">S00239</strain>
    </source>
</reference>
<dbReference type="PANTHER" id="PTHR43420:SF47">
    <property type="entry name" value="N-ACETYLTRANSFERASE DOMAIN-CONTAINING PROTEIN"/>
    <property type="match status" value="1"/>
</dbReference>
<sequence>MSSPAPPAAWSPKPDAQIRPMHTADLAAYKGLRDAMLARHPEAFTSDYETELLRDADSYRSRLSGGNGGHCLFTLLAWVGPELVGAISCEHEARLKVRHVAHIVGMMVRDDLHGQGLGHQLLSRSLTLLRGEAVLELVTLSVTSSNTAAIKLYERCGFQRHGRLPGAIRLADGRILDKDLMSLRLHS</sequence>
<dbReference type="InterPro" id="IPR000182">
    <property type="entry name" value="GNAT_dom"/>
</dbReference>
<proteinExistence type="predicted"/>
<evidence type="ECO:0000313" key="5">
    <source>
        <dbReference type="Proteomes" id="UP000562027"/>
    </source>
</evidence>
<dbReference type="SUPFAM" id="SSF55729">
    <property type="entry name" value="Acyl-CoA N-acyltransferases (Nat)"/>
    <property type="match status" value="1"/>
</dbReference>
<dbReference type="Proteomes" id="UP000562027">
    <property type="component" value="Unassembled WGS sequence"/>
</dbReference>
<keyword evidence="4" id="KW-0687">Ribonucleoprotein</keyword>
<dbReference type="EMBL" id="JACHLP010000001">
    <property type="protein sequence ID" value="MBB4842007.1"/>
    <property type="molecule type" value="Genomic_DNA"/>
</dbReference>
<dbReference type="AlphaFoldDB" id="A0A840L9F8"/>
<dbReference type="PROSITE" id="PS51186">
    <property type="entry name" value="GNAT"/>
    <property type="match status" value="1"/>
</dbReference>
<name>A0A840L9F8_9BURK</name>
<feature type="domain" description="N-acetyltransferase" evidence="3">
    <location>
        <begin position="16"/>
        <end position="186"/>
    </location>
</feature>
<protein>
    <submittedName>
        <fullName evidence="4">Ribosomal protein S18 acetylase RimI-like enzyme</fullName>
    </submittedName>
</protein>
<dbReference type="InterPro" id="IPR050680">
    <property type="entry name" value="YpeA/RimI_acetyltransf"/>
</dbReference>
<dbReference type="Pfam" id="PF00583">
    <property type="entry name" value="Acetyltransf_1"/>
    <property type="match status" value="1"/>
</dbReference>
<evidence type="ECO:0000256" key="1">
    <source>
        <dbReference type="ARBA" id="ARBA00022679"/>
    </source>
</evidence>
<dbReference type="Gene3D" id="3.40.630.30">
    <property type="match status" value="1"/>
</dbReference>
<keyword evidence="4" id="KW-0689">Ribosomal protein</keyword>
<dbReference type="PANTHER" id="PTHR43420">
    <property type="entry name" value="ACETYLTRANSFERASE"/>
    <property type="match status" value="1"/>
</dbReference>
<dbReference type="InterPro" id="IPR016181">
    <property type="entry name" value="Acyl_CoA_acyltransferase"/>
</dbReference>
<organism evidence="4 5">
    <name type="scientific">Roseateles oligotrophus</name>
    <dbReference type="NCBI Taxonomy" id="1769250"/>
    <lineage>
        <taxon>Bacteria</taxon>
        <taxon>Pseudomonadati</taxon>
        <taxon>Pseudomonadota</taxon>
        <taxon>Betaproteobacteria</taxon>
        <taxon>Burkholderiales</taxon>
        <taxon>Sphaerotilaceae</taxon>
        <taxon>Roseateles</taxon>
    </lineage>
</organism>
<evidence type="ECO:0000256" key="2">
    <source>
        <dbReference type="ARBA" id="ARBA00023315"/>
    </source>
</evidence>
<dbReference type="GO" id="GO:0016747">
    <property type="term" value="F:acyltransferase activity, transferring groups other than amino-acyl groups"/>
    <property type="evidence" value="ECO:0007669"/>
    <property type="project" value="InterPro"/>
</dbReference>
<dbReference type="RefSeq" id="WP_184295860.1">
    <property type="nucleotide sequence ID" value="NZ_JACHLP010000001.1"/>
</dbReference>
<dbReference type="CDD" id="cd04301">
    <property type="entry name" value="NAT_SF"/>
    <property type="match status" value="1"/>
</dbReference>